<reference evidence="4 5" key="2">
    <citation type="submission" date="2017-08" db="EMBL/GenBank/DDBJ databases">
        <authorList>
            <person name="de Groot N.N."/>
        </authorList>
    </citation>
    <scope>NUCLEOTIDE SEQUENCE [LARGE SCALE GENOMIC DNA]</scope>
    <source>
        <strain evidence="4">Orrdi1</strain>
    </source>
</reference>
<dbReference type="RefSeq" id="WP_067754564.1">
    <property type="nucleotide sequence ID" value="NZ_LT907988.1"/>
</dbReference>
<feature type="region of interest" description="Disordered" evidence="1">
    <location>
        <begin position="96"/>
        <end position="115"/>
    </location>
</feature>
<evidence type="ECO:0000313" key="3">
    <source>
        <dbReference type="EMBL" id="SBT25862.1"/>
    </source>
</evidence>
<dbReference type="STRING" id="1851544.ODI_01489"/>
<dbReference type="EMBL" id="LT907988">
    <property type="protein sequence ID" value="SOE51905.1"/>
    <property type="molecule type" value="Genomic_DNA"/>
</dbReference>
<dbReference type="AlphaFoldDB" id="A0A1C3K2Y6"/>
<dbReference type="InterPro" id="IPR020556">
    <property type="entry name" value="Amidase_CS"/>
</dbReference>
<dbReference type="Proteomes" id="UP000078558">
    <property type="component" value="Chromosome I"/>
</dbReference>
<evidence type="ECO:0000313" key="4">
    <source>
        <dbReference type="EMBL" id="SOE51905.1"/>
    </source>
</evidence>
<dbReference type="SUPFAM" id="SSF75304">
    <property type="entry name" value="Amidase signature (AS) enzymes"/>
    <property type="match status" value="1"/>
</dbReference>
<accession>A0A1C3K2Y6</accession>
<evidence type="ECO:0000313" key="5">
    <source>
        <dbReference type="Proteomes" id="UP000078558"/>
    </source>
</evidence>
<proteinExistence type="predicted"/>
<dbReference type="EMBL" id="FLRC01000022">
    <property type="protein sequence ID" value="SBT25862.1"/>
    <property type="molecule type" value="Genomic_DNA"/>
</dbReference>
<evidence type="ECO:0000259" key="2">
    <source>
        <dbReference type="Pfam" id="PF01425"/>
    </source>
</evidence>
<dbReference type="PROSITE" id="PS00571">
    <property type="entry name" value="AMIDASES"/>
    <property type="match status" value="1"/>
</dbReference>
<dbReference type="KEGG" id="odi:ODI_R3776"/>
<feature type="domain" description="Amidase" evidence="2">
    <location>
        <begin position="22"/>
        <end position="202"/>
    </location>
</feature>
<organism evidence="3 5">
    <name type="scientific">Orrella dioscoreae</name>
    <dbReference type="NCBI Taxonomy" id="1851544"/>
    <lineage>
        <taxon>Bacteria</taxon>
        <taxon>Pseudomonadati</taxon>
        <taxon>Pseudomonadota</taxon>
        <taxon>Betaproteobacteria</taxon>
        <taxon>Burkholderiales</taxon>
        <taxon>Alcaligenaceae</taxon>
        <taxon>Orrella</taxon>
    </lineage>
</organism>
<dbReference type="InterPro" id="IPR023631">
    <property type="entry name" value="Amidase_dom"/>
</dbReference>
<reference evidence="3 5" key="1">
    <citation type="submission" date="2016-06" db="EMBL/GenBank/DDBJ databases">
        <authorList>
            <person name="Kjaerup R.B."/>
            <person name="Dalgaard T.S."/>
            <person name="Juul-Madsen H.R."/>
        </authorList>
    </citation>
    <scope>NUCLEOTIDE SEQUENCE [LARGE SCALE GENOMIC DNA]</scope>
    <source>
        <strain evidence="3">Orrdi1</strain>
    </source>
</reference>
<dbReference type="PANTHER" id="PTHR46310">
    <property type="entry name" value="AMIDASE 1"/>
    <property type="match status" value="1"/>
</dbReference>
<dbReference type="PANTHER" id="PTHR46310:SF7">
    <property type="entry name" value="AMIDASE 1"/>
    <property type="match status" value="1"/>
</dbReference>
<protein>
    <submittedName>
        <fullName evidence="3">Amidase</fullName>
    </submittedName>
</protein>
<dbReference type="Gene3D" id="3.90.1300.10">
    <property type="entry name" value="Amidase signature (AS) domain"/>
    <property type="match status" value="1"/>
</dbReference>
<keyword evidence="5" id="KW-1185">Reference proteome</keyword>
<dbReference type="Pfam" id="PF01425">
    <property type="entry name" value="Amidase"/>
    <property type="match status" value="2"/>
</dbReference>
<gene>
    <name evidence="3" type="ORF">ODI_01489</name>
    <name evidence="4" type="ORF">ODI_R3776</name>
</gene>
<name>A0A1C3K2Y6_9BURK</name>
<sequence>MLLDHDPARSFLPYPAVQVPHAPQGPLAGLDFGVKDLFDVAGYPTGGGNPHVLARSGIKAVNAAAVQLALDAGARCVGKTHTDELAFSINGRNAHFGTPRNGAAPDRIPGGSSSGSASAVSNGLCDFALGTDTGGSVRVPANHCGLYGIRPTHGRIPLTGSLDLAPSLDTCGVLARDADVFARACAALLGEDAQQRGQPRLMLAEDVYALLEPEVRAVHAPLLEALAARPQGLARATVAQPSFDALFTAFRHVQGHEAWQVDGALIDGDGLQLGPGVKERFAFSREVTDAQYTQYSAARARFRDTLAALLGEDGVLVLPTMPDVAPRLDEAEETLDAYRNRALRMLCLAGLSGFPQVSVPALRRLDAPLGVSLLGPAGSDRWLIGQALALLPAA</sequence>
<dbReference type="NCBIfam" id="NF006169">
    <property type="entry name" value="PRK08310.1"/>
    <property type="match status" value="1"/>
</dbReference>
<evidence type="ECO:0000256" key="1">
    <source>
        <dbReference type="SAM" id="MobiDB-lite"/>
    </source>
</evidence>
<feature type="domain" description="Amidase" evidence="2">
    <location>
        <begin position="281"/>
        <end position="382"/>
    </location>
</feature>
<dbReference type="InterPro" id="IPR036928">
    <property type="entry name" value="AS_sf"/>
</dbReference>